<dbReference type="CDD" id="cd02933">
    <property type="entry name" value="OYE_like_FMN"/>
    <property type="match status" value="1"/>
</dbReference>
<dbReference type="SUPFAM" id="SSF51395">
    <property type="entry name" value="FMN-linked oxidoreductases"/>
    <property type="match status" value="1"/>
</dbReference>
<dbReference type="InterPro" id="IPR001155">
    <property type="entry name" value="OxRdtase_FMN_N"/>
</dbReference>
<protein>
    <recommendedName>
        <fullName evidence="4">NADH:flavin oxidoreductase/NADH oxidase N-terminal domain-containing protein</fullName>
    </recommendedName>
</protein>
<dbReference type="GO" id="GO:0010181">
    <property type="term" value="F:FMN binding"/>
    <property type="evidence" value="ECO:0007669"/>
    <property type="project" value="InterPro"/>
</dbReference>
<keyword evidence="3" id="KW-0560">Oxidoreductase</keyword>
<comment type="similarity">
    <text evidence="2">Belongs to the NADH:flavin oxidoreductase/NADH oxidase family.</text>
</comment>
<evidence type="ECO:0000313" key="5">
    <source>
        <dbReference type="EMBL" id="CAD8717568.1"/>
    </source>
</evidence>
<evidence type="ECO:0000256" key="2">
    <source>
        <dbReference type="ARBA" id="ARBA00005979"/>
    </source>
</evidence>
<accession>A0A7S0XH33</accession>
<comment type="cofactor">
    <cofactor evidence="1">
        <name>FMN</name>
        <dbReference type="ChEBI" id="CHEBI:58210"/>
    </cofactor>
</comment>
<dbReference type="InterPro" id="IPR045247">
    <property type="entry name" value="Oye-like"/>
</dbReference>
<dbReference type="Pfam" id="PF00724">
    <property type="entry name" value="Oxidored_FMN"/>
    <property type="match status" value="1"/>
</dbReference>
<proteinExistence type="inferred from homology"/>
<evidence type="ECO:0000259" key="4">
    <source>
        <dbReference type="Pfam" id="PF00724"/>
    </source>
</evidence>
<reference evidence="5" key="1">
    <citation type="submission" date="2021-01" db="EMBL/GenBank/DDBJ databases">
        <authorList>
            <person name="Corre E."/>
            <person name="Pelletier E."/>
            <person name="Niang G."/>
            <person name="Scheremetjew M."/>
            <person name="Finn R."/>
            <person name="Kale V."/>
            <person name="Holt S."/>
            <person name="Cochrane G."/>
            <person name="Meng A."/>
            <person name="Brown T."/>
            <person name="Cohen L."/>
        </authorList>
    </citation>
    <scope>NUCLEOTIDE SEQUENCE</scope>
    <source>
        <strain evidence="5">UTEXLB2642</strain>
    </source>
</reference>
<dbReference type="InterPro" id="IPR013785">
    <property type="entry name" value="Aldolase_TIM"/>
</dbReference>
<dbReference type="PANTHER" id="PTHR22893">
    <property type="entry name" value="NADH OXIDOREDUCTASE-RELATED"/>
    <property type="match status" value="1"/>
</dbReference>
<organism evidence="5">
    <name type="scientific">Chromulina nebulosa</name>
    <dbReference type="NCBI Taxonomy" id="96789"/>
    <lineage>
        <taxon>Eukaryota</taxon>
        <taxon>Sar</taxon>
        <taxon>Stramenopiles</taxon>
        <taxon>Ochrophyta</taxon>
        <taxon>Chrysophyceae</taxon>
        <taxon>Chromulinales</taxon>
        <taxon>Chromulinaceae</taxon>
        <taxon>Chromulina</taxon>
    </lineage>
</organism>
<name>A0A7S0XH33_9STRA</name>
<dbReference type="GO" id="GO:0016628">
    <property type="term" value="F:oxidoreductase activity, acting on the CH-CH group of donors, NAD or NADP as acceptor"/>
    <property type="evidence" value="ECO:0007669"/>
    <property type="project" value="UniProtKB-ARBA"/>
</dbReference>
<evidence type="ECO:0000256" key="3">
    <source>
        <dbReference type="ARBA" id="ARBA00023002"/>
    </source>
</evidence>
<dbReference type="GO" id="GO:0005829">
    <property type="term" value="C:cytosol"/>
    <property type="evidence" value="ECO:0007669"/>
    <property type="project" value="UniProtKB-ARBA"/>
</dbReference>
<dbReference type="AlphaFoldDB" id="A0A7S0XH33"/>
<gene>
    <name evidence="5" type="ORF">CNEB1095_LOCUS2409</name>
</gene>
<evidence type="ECO:0000256" key="1">
    <source>
        <dbReference type="ARBA" id="ARBA00001917"/>
    </source>
</evidence>
<feature type="domain" description="NADH:flavin oxidoreductase/NADH oxidase N-terminal" evidence="4">
    <location>
        <begin position="24"/>
        <end position="355"/>
    </location>
</feature>
<sequence length="385" mass="42613">MIIIAFAGILLGLIFDLTYSYNALLNPLKITNNLNFKNRIVLAPLTRGRCGDNNIPGAKHHVDYYVQRSSAGLLISEGVAISKQGNGWDGCPAIYNKDHIEGWKKVTSAVHNNNGKIFSQLWHCGRASHSSYHGLIPVAPSAIAIDGTAYGRKGIKTPYEVPRELSIDEISQIVQEFKNAAINAKESGFDGIELHGANGYLIDSFIQSVSNKRNDKYGGSIENRARFLNEILDAVLDVWPSTNVGVRLGPNTNYNGVGSIDYYETFSYILNDLNRRNLAYAHVMDGTAFGFHNYGTPYRISDIRKYYKGILIVNCGYTPEKAEIVLETGTVDLVAFGLAFISNPDLVERISNGWPLTEPAPVSTWYTYPEGKPEVGYTDFPVYKP</sequence>
<dbReference type="PANTHER" id="PTHR22893:SF91">
    <property type="entry name" value="NADPH DEHYDROGENASE 2-RELATED"/>
    <property type="match status" value="1"/>
</dbReference>
<dbReference type="Gene3D" id="3.20.20.70">
    <property type="entry name" value="Aldolase class I"/>
    <property type="match status" value="1"/>
</dbReference>
<dbReference type="EMBL" id="HBFD01003690">
    <property type="protein sequence ID" value="CAD8717568.1"/>
    <property type="molecule type" value="Transcribed_RNA"/>
</dbReference>
<dbReference type="FunFam" id="3.20.20.70:FF:000059">
    <property type="entry name" value="N-ethylmaleimide reductase, FMN-linked"/>
    <property type="match status" value="1"/>
</dbReference>